<name>A0A9P6GYS3_9MICR</name>
<dbReference type="InterPro" id="IPR055256">
    <property type="entry name" value="KH_1_KHDC4/BBP-like"/>
</dbReference>
<keyword evidence="1 2" id="KW-0694">RNA-binding</keyword>
<accession>A0A9P6GYS3</accession>
<evidence type="ECO:0000256" key="2">
    <source>
        <dbReference type="PROSITE-ProRule" id="PRU00117"/>
    </source>
</evidence>
<dbReference type="PROSITE" id="PS50084">
    <property type="entry name" value="KH_TYPE_1"/>
    <property type="match status" value="1"/>
</dbReference>
<evidence type="ECO:0000256" key="1">
    <source>
        <dbReference type="ARBA" id="ARBA00022884"/>
    </source>
</evidence>
<sequence length="176" mass="20512">MSFEHQSPTVEILKELIKKYRLKQINKKLKDFKTLPYALQTKEYNNLLIKNKISVSDQECSGFTSKIYLPILEFPKINFTGLILGTNGDTLRQIEQESRSRIFIKGLNKSTEPVHCHIIAGDTASLKRAINIVTGVLEEAIFANKTPQTETPKTVRKGYTDWEKFYLWWYYYNKVQ</sequence>
<keyword evidence="3" id="KW-0862">Zinc</keyword>
<dbReference type="Pfam" id="PF22675">
    <property type="entry name" value="KH-I_KHDC4-BBP"/>
    <property type="match status" value="1"/>
</dbReference>
<keyword evidence="3" id="KW-0507">mRNA processing</keyword>
<comment type="subcellular location">
    <subcellularLocation>
        <location evidence="3">Nucleus</location>
    </subcellularLocation>
</comment>
<dbReference type="GO" id="GO:0000398">
    <property type="term" value="P:mRNA splicing, via spliceosome"/>
    <property type="evidence" value="ECO:0007669"/>
    <property type="project" value="UniProtKB-UniRule"/>
</dbReference>
<dbReference type="GO" id="GO:0008270">
    <property type="term" value="F:zinc ion binding"/>
    <property type="evidence" value="ECO:0007669"/>
    <property type="project" value="UniProtKB-UniRule"/>
</dbReference>
<keyword evidence="3" id="KW-0479">Metal-binding</keyword>
<keyword evidence="3" id="KW-0863">Zinc-finger</keyword>
<dbReference type="InterPro" id="IPR036612">
    <property type="entry name" value="KH_dom_type_1_sf"/>
</dbReference>
<dbReference type="GO" id="GO:0005681">
    <property type="term" value="C:spliceosomal complex"/>
    <property type="evidence" value="ECO:0007669"/>
    <property type="project" value="UniProtKB-KW"/>
</dbReference>
<dbReference type="InterPro" id="IPR004087">
    <property type="entry name" value="KH_dom"/>
</dbReference>
<proteinExistence type="inferred from homology"/>
<dbReference type="InterPro" id="IPR045071">
    <property type="entry name" value="BBP-like"/>
</dbReference>
<dbReference type="SMART" id="SM00322">
    <property type="entry name" value="KH"/>
    <property type="match status" value="1"/>
</dbReference>
<dbReference type="Gene3D" id="3.30.1370.10">
    <property type="entry name" value="K Homology domain, type 1"/>
    <property type="match status" value="1"/>
</dbReference>
<reference evidence="5 6" key="1">
    <citation type="journal article" date="2020" name="Genome Biol. Evol.">
        <title>Comparative genomics of strictly vertically transmitted, feminizing microsporidia endosymbionts of amphipod crustaceans.</title>
        <authorList>
            <person name="Cormier A."/>
            <person name="Chebbi M.A."/>
            <person name="Giraud I."/>
            <person name="Wattier R."/>
            <person name="Teixeira M."/>
            <person name="Gilbert C."/>
            <person name="Rigaud T."/>
            <person name="Cordaux R."/>
        </authorList>
    </citation>
    <scope>NUCLEOTIDE SEQUENCE [LARGE SCALE GENOMIC DNA]</scope>
    <source>
        <strain evidence="5 6">Ou3-Ou53</strain>
    </source>
</reference>
<keyword evidence="3" id="KW-0747">Spliceosome</keyword>
<organism evidence="5 6">
    <name type="scientific">Nosema granulosis</name>
    <dbReference type="NCBI Taxonomy" id="83296"/>
    <lineage>
        <taxon>Eukaryota</taxon>
        <taxon>Fungi</taxon>
        <taxon>Fungi incertae sedis</taxon>
        <taxon>Microsporidia</taxon>
        <taxon>Nosematidae</taxon>
        <taxon>Nosema</taxon>
    </lineage>
</organism>
<dbReference type="AlphaFoldDB" id="A0A9P6GYS3"/>
<gene>
    <name evidence="5" type="primary">BBP</name>
    <name evidence="5" type="ORF">NGRA_2110</name>
</gene>
<feature type="domain" description="K Homology" evidence="4">
    <location>
        <begin position="61"/>
        <end position="138"/>
    </location>
</feature>
<comment type="function">
    <text evidence="3">Necessary for the splicing of pre-mRNA. Has a role in the recognition of the branch site (5'-UACUAAC-3'), the pyrimidine tract and the 3'-splice site at the 3'-end of introns.</text>
</comment>
<keyword evidence="3" id="KW-0539">Nucleus</keyword>
<dbReference type="GO" id="GO:0048024">
    <property type="term" value="P:regulation of mRNA splicing, via spliceosome"/>
    <property type="evidence" value="ECO:0007669"/>
    <property type="project" value="TreeGrafter"/>
</dbReference>
<evidence type="ECO:0000259" key="4">
    <source>
        <dbReference type="SMART" id="SM00322"/>
    </source>
</evidence>
<keyword evidence="3" id="KW-0508">mRNA splicing</keyword>
<dbReference type="Proteomes" id="UP000740883">
    <property type="component" value="Unassembled WGS sequence"/>
</dbReference>
<evidence type="ECO:0000256" key="3">
    <source>
        <dbReference type="RuleBase" id="RU367126"/>
    </source>
</evidence>
<comment type="similarity">
    <text evidence="3">Belongs to the BBP/SF1 family.</text>
</comment>
<protein>
    <recommendedName>
        <fullName evidence="3">Branchpoint-bridging protein</fullName>
    </recommendedName>
</protein>
<comment type="caution">
    <text evidence="5">The sequence shown here is derived from an EMBL/GenBank/DDBJ whole genome shotgun (WGS) entry which is preliminary data.</text>
</comment>
<dbReference type="EMBL" id="SBJO01000190">
    <property type="protein sequence ID" value="KAF9762299.1"/>
    <property type="molecule type" value="Genomic_DNA"/>
</dbReference>
<evidence type="ECO:0000313" key="6">
    <source>
        <dbReference type="Proteomes" id="UP000740883"/>
    </source>
</evidence>
<dbReference type="PANTHER" id="PTHR11208:SF45">
    <property type="entry name" value="SPLICING FACTOR 1"/>
    <property type="match status" value="1"/>
</dbReference>
<dbReference type="SUPFAM" id="SSF54791">
    <property type="entry name" value="Eukaryotic type KH-domain (KH-domain type I)"/>
    <property type="match status" value="1"/>
</dbReference>
<dbReference type="GO" id="GO:0045131">
    <property type="term" value="F:pre-mRNA branch point binding"/>
    <property type="evidence" value="ECO:0007669"/>
    <property type="project" value="UniProtKB-UniRule"/>
</dbReference>
<keyword evidence="6" id="KW-1185">Reference proteome</keyword>
<evidence type="ECO:0000313" key="5">
    <source>
        <dbReference type="EMBL" id="KAF9762299.1"/>
    </source>
</evidence>
<dbReference type="OrthoDB" id="6777263at2759"/>
<dbReference type="PANTHER" id="PTHR11208">
    <property type="entry name" value="RNA-BINDING PROTEIN RELATED"/>
    <property type="match status" value="1"/>
</dbReference>
<dbReference type="GO" id="GO:0003729">
    <property type="term" value="F:mRNA binding"/>
    <property type="evidence" value="ECO:0007669"/>
    <property type="project" value="TreeGrafter"/>
</dbReference>